<gene>
    <name evidence="2 3" type="primary">def</name>
    <name evidence="3" type="ORF">ZNDK_1020</name>
</gene>
<dbReference type="NCBIfam" id="NF001159">
    <property type="entry name" value="PRK00150.1-3"/>
    <property type="match status" value="1"/>
</dbReference>
<comment type="catalytic activity">
    <reaction evidence="2">
        <text>N-terminal N-formyl-L-methionyl-[peptide] + H2O = N-terminal L-methionyl-[peptide] + formate</text>
        <dbReference type="Rhea" id="RHEA:24420"/>
        <dbReference type="Rhea" id="RHEA-COMP:10639"/>
        <dbReference type="Rhea" id="RHEA-COMP:10640"/>
        <dbReference type="ChEBI" id="CHEBI:15377"/>
        <dbReference type="ChEBI" id="CHEBI:15740"/>
        <dbReference type="ChEBI" id="CHEBI:49298"/>
        <dbReference type="ChEBI" id="CHEBI:64731"/>
        <dbReference type="EC" id="3.5.1.88"/>
    </reaction>
</comment>
<comment type="function">
    <text evidence="2">Removes the formyl group from the N-terminal Met of newly synthesized proteins. Requires at least a dipeptide for an efficient rate of reaction. N-terminal L-methionine is a prerequisite for activity but the enzyme has broad specificity at other positions.</text>
</comment>
<feature type="binding site" evidence="2">
    <location>
        <position position="142"/>
    </location>
    <ligand>
        <name>Fe cation</name>
        <dbReference type="ChEBI" id="CHEBI:24875"/>
    </ligand>
</feature>
<dbReference type="PRINTS" id="PR01576">
    <property type="entry name" value="PDEFORMYLASE"/>
</dbReference>
<dbReference type="GO" id="GO:0042586">
    <property type="term" value="F:peptide deformylase activity"/>
    <property type="evidence" value="ECO:0007669"/>
    <property type="project" value="UniProtKB-UniRule"/>
</dbReference>
<dbReference type="SUPFAM" id="SSF56420">
    <property type="entry name" value="Peptide deformylase"/>
    <property type="match status" value="1"/>
</dbReference>
<protein>
    <recommendedName>
        <fullName evidence="2">Peptide deformylase</fullName>
        <shortName evidence="2">PDF</shortName>
        <ecNumber evidence="2">3.5.1.88</ecNumber>
    </recommendedName>
    <alternativeName>
        <fullName evidence="2">Polypeptide deformylase</fullName>
    </alternativeName>
</protein>
<keyword evidence="2" id="KW-0648">Protein biosynthesis</keyword>
<proteinExistence type="inferred from homology"/>
<dbReference type="NCBIfam" id="TIGR00079">
    <property type="entry name" value="pept_deformyl"/>
    <property type="match status" value="1"/>
</dbReference>
<sequence length="174" mass="19552">MILDILTYPDPRLKQMSAPISEITDQVRALSQDMFETMYASNGVGLAAPQVGHFVRMIVMCPLNEKGKESHAPRALINPQLTLLGDEIVSPKEGCLSVPYNYRADIARVSRVACSALDLDGNSVDEEFVDYCAIVLQHECDHLDGKLFIDRISYLRRSLYDAKVKKCRSRKNCE</sequence>
<accession>A0A6L2R6U3</accession>
<dbReference type="Gene3D" id="3.90.45.10">
    <property type="entry name" value="Peptide deformylase"/>
    <property type="match status" value="1"/>
</dbReference>
<dbReference type="PANTHER" id="PTHR10458:SF22">
    <property type="entry name" value="PEPTIDE DEFORMYLASE"/>
    <property type="match status" value="1"/>
</dbReference>
<dbReference type="EC" id="3.5.1.88" evidence="2"/>
<evidence type="ECO:0000256" key="1">
    <source>
        <dbReference type="ARBA" id="ARBA00010759"/>
    </source>
</evidence>
<evidence type="ECO:0000313" key="4">
    <source>
        <dbReference type="Proteomes" id="UP000505077"/>
    </source>
</evidence>
<reference evidence="3 4" key="1">
    <citation type="journal article" date="2020" name="ISME J.">
        <title>Parallel Reductive Genome Evolution in Desulfovibrio Ectosymbionts Independently Acquired by Trichonympha Protists in the Termite Gut.</title>
        <authorList>
            <person name="Takeuchi M."/>
            <person name="Kuwahara H."/>
            <person name="Murakami T."/>
            <person name="Takahashi K."/>
            <person name="Kajitani R."/>
            <person name="Toyoda A."/>
            <person name="Itoh T."/>
            <person name="Ohkuma M."/>
            <person name="Hongoh Y."/>
        </authorList>
    </citation>
    <scope>NUCLEOTIDE SEQUENCE [LARGE SCALE GENOMIC DNA]</scope>
    <source>
        <strain evidence="3">ZnDsv-02</strain>
    </source>
</reference>
<dbReference type="PANTHER" id="PTHR10458">
    <property type="entry name" value="PEPTIDE DEFORMYLASE"/>
    <property type="match status" value="1"/>
</dbReference>
<feature type="binding site" evidence="2">
    <location>
        <position position="95"/>
    </location>
    <ligand>
        <name>Fe cation</name>
        <dbReference type="ChEBI" id="CHEBI:24875"/>
    </ligand>
</feature>
<evidence type="ECO:0000256" key="2">
    <source>
        <dbReference type="HAMAP-Rule" id="MF_00163"/>
    </source>
</evidence>
<feature type="binding site" evidence="2">
    <location>
        <position position="138"/>
    </location>
    <ligand>
        <name>Fe cation</name>
        <dbReference type="ChEBI" id="CHEBI:24875"/>
    </ligand>
</feature>
<dbReference type="AlphaFoldDB" id="A0A6L2R6U3"/>
<dbReference type="CDD" id="cd00487">
    <property type="entry name" value="Pep_deformylase"/>
    <property type="match status" value="1"/>
</dbReference>
<dbReference type="InterPro" id="IPR023635">
    <property type="entry name" value="Peptide_deformylase"/>
</dbReference>
<dbReference type="GO" id="GO:0006412">
    <property type="term" value="P:translation"/>
    <property type="evidence" value="ECO:0007669"/>
    <property type="project" value="UniProtKB-UniRule"/>
</dbReference>
<dbReference type="Pfam" id="PF01327">
    <property type="entry name" value="Pep_deformylase"/>
    <property type="match status" value="1"/>
</dbReference>
<dbReference type="HAMAP" id="MF_00163">
    <property type="entry name" value="Pep_deformylase"/>
    <property type="match status" value="1"/>
</dbReference>
<feature type="active site" evidence="2">
    <location>
        <position position="139"/>
    </location>
</feature>
<keyword evidence="2" id="KW-0479">Metal-binding</keyword>
<dbReference type="PIRSF" id="PIRSF004749">
    <property type="entry name" value="Pep_def"/>
    <property type="match status" value="1"/>
</dbReference>
<dbReference type="GO" id="GO:0046872">
    <property type="term" value="F:metal ion binding"/>
    <property type="evidence" value="ECO:0007669"/>
    <property type="project" value="UniProtKB-KW"/>
</dbReference>
<evidence type="ECO:0000313" key="3">
    <source>
        <dbReference type="EMBL" id="GFH63249.1"/>
    </source>
</evidence>
<organism evidence="3 4">
    <name type="scientific">Candidatus Desulfovibrio kirbyi</name>
    <dbReference type="NCBI Taxonomy" id="2696086"/>
    <lineage>
        <taxon>Bacteria</taxon>
        <taxon>Pseudomonadati</taxon>
        <taxon>Thermodesulfobacteriota</taxon>
        <taxon>Desulfovibrionia</taxon>
        <taxon>Desulfovibrionales</taxon>
        <taxon>Desulfovibrionaceae</taxon>
        <taxon>Desulfovibrio</taxon>
    </lineage>
</organism>
<keyword evidence="2" id="KW-0408">Iron</keyword>
<comment type="caution">
    <text evidence="3">The sequence shown here is derived from an EMBL/GenBank/DDBJ whole genome shotgun (WGS) entry which is preliminary data.</text>
</comment>
<comment type="cofactor">
    <cofactor evidence="2">
        <name>Fe(2+)</name>
        <dbReference type="ChEBI" id="CHEBI:29033"/>
    </cofactor>
    <text evidence="2">Binds 1 Fe(2+) ion.</text>
</comment>
<name>A0A6L2R6U3_9BACT</name>
<dbReference type="InterPro" id="IPR036821">
    <property type="entry name" value="Peptide_deformylase_sf"/>
</dbReference>
<comment type="similarity">
    <text evidence="1 2">Belongs to the polypeptide deformylase family.</text>
</comment>
<keyword evidence="2" id="KW-0378">Hydrolase</keyword>
<dbReference type="EMBL" id="BLLL01000011">
    <property type="protein sequence ID" value="GFH63249.1"/>
    <property type="molecule type" value="Genomic_DNA"/>
</dbReference>
<dbReference type="Proteomes" id="UP000505077">
    <property type="component" value="Unassembled WGS sequence"/>
</dbReference>